<name>A0ABV0N9U8_9TELE</name>
<evidence type="ECO:0000256" key="3">
    <source>
        <dbReference type="ARBA" id="ARBA00022737"/>
    </source>
</evidence>
<feature type="region of interest" description="Disordered" evidence="8">
    <location>
        <begin position="126"/>
        <end position="153"/>
    </location>
</feature>
<feature type="domain" description="C2H2-type" evidence="9">
    <location>
        <begin position="371"/>
        <end position="406"/>
    </location>
</feature>
<dbReference type="SMART" id="SM00355">
    <property type="entry name" value="ZnF_C2H2"/>
    <property type="match status" value="4"/>
</dbReference>
<keyword evidence="2" id="KW-0479">Metal-binding</keyword>
<accession>A0ABV0N9U8</accession>
<evidence type="ECO:0000256" key="4">
    <source>
        <dbReference type="ARBA" id="ARBA00022771"/>
    </source>
</evidence>
<dbReference type="Gene3D" id="3.30.160.60">
    <property type="entry name" value="Classic Zinc Finger"/>
    <property type="match status" value="2"/>
</dbReference>
<evidence type="ECO:0000256" key="5">
    <source>
        <dbReference type="ARBA" id="ARBA00022833"/>
    </source>
</evidence>
<feature type="compositionally biased region" description="Polar residues" evidence="8">
    <location>
        <begin position="13"/>
        <end position="25"/>
    </location>
</feature>
<comment type="subcellular location">
    <subcellularLocation>
        <location evidence="1">Nucleus</location>
    </subcellularLocation>
</comment>
<dbReference type="InterPro" id="IPR013087">
    <property type="entry name" value="Znf_C2H2_type"/>
</dbReference>
<evidence type="ECO:0000256" key="6">
    <source>
        <dbReference type="ARBA" id="ARBA00023242"/>
    </source>
</evidence>
<evidence type="ECO:0000313" key="10">
    <source>
        <dbReference type="EMBL" id="MEQ2168173.1"/>
    </source>
</evidence>
<keyword evidence="3" id="KW-0677">Repeat</keyword>
<keyword evidence="6" id="KW-0539">Nucleus</keyword>
<feature type="compositionally biased region" description="Low complexity" evidence="8">
    <location>
        <begin position="28"/>
        <end position="41"/>
    </location>
</feature>
<feature type="compositionally biased region" description="Polar residues" evidence="8">
    <location>
        <begin position="66"/>
        <end position="77"/>
    </location>
</feature>
<dbReference type="PANTHER" id="PTHR23226:SF416">
    <property type="entry name" value="FI01424P"/>
    <property type="match status" value="1"/>
</dbReference>
<proteinExistence type="predicted"/>
<evidence type="ECO:0000313" key="11">
    <source>
        <dbReference type="Proteomes" id="UP001476798"/>
    </source>
</evidence>
<dbReference type="EMBL" id="JAHRIO010030704">
    <property type="protein sequence ID" value="MEQ2168173.1"/>
    <property type="molecule type" value="Genomic_DNA"/>
</dbReference>
<evidence type="ECO:0000256" key="1">
    <source>
        <dbReference type="ARBA" id="ARBA00004123"/>
    </source>
</evidence>
<sequence length="539" mass="57357">MDGTAGITPAAEPSTTAAQSHSGYLTKSGAVTGASGATAGVDKQQATDAPALDESGAVMNCHIPGSGQSVSSQKAVVNGPASASHSFIIQTSLSAQNTSTSSGNSSQPSVKTVPTVALVRPPMQISANESQSADGPNTASSESGSVSCKTEPTKTITQTGAQVLASGVLTTATMRSPTVLQNLRTSLSSTVGANPPGGIRTIAPQVLAPRLTQPHQNATGIQNIQLPPGMVLVRSESGQLLMIHQQALAQMQAQAQSQSAITPRPISMLDKTGDQQQESRLCSDCGCSFSPSHLDSHSDSASAKQKQTDNTDTPFKCPSCEAGGSSSPFNGRRGHRRIRLDPHSCSVCNKTFISSAHLSLHLTSHNKERKFRCNTCGKFFHQASHLMAHKSFRFMSNLLSHKAQEASGQAKPAFVPAPVPAPAPPVSQPQRAQSNMVDLKCGVCCRTFVRSSYIRLHIRLKKGQRPYHCKVCNKTFVKLETFVNHCDKHLRQKQEKNGVKYEVVKPPLFVPLSRPPSPESVPAQELSLEMNMRSKIKTE</sequence>
<dbReference type="PROSITE" id="PS50157">
    <property type="entry name" value="ZINC_FINGER_C2H2_2"/>
    <property type="match status" value="4"/>
</dbReference>
<organism evidence="10 11">
    <name type="scientific">Goodea atripinnis</name>
    <dbReference type="NCBI Taxonomy" id="208336"/>
    <lineage>
        <taxon>Eukaryota</taxon>
        <taxon>Metazoa</taxon>
        <taxon>Chordata</taxon>
        <taxon>Craniata</taxon>
        <taxon>Vertebrata</taxon>
        <taxon>Euteleostomi</taxon>
        <taxon>Actinopterygii</taxon>
        <taxon>Neopterygii</taxon>
        <taxon>Teleostei</taxon>
        <taxon>Neoteleostei</taxon>
        <taxon>Acanthomorphata</taxon>
        <taxon>Ovalentaria</taxon>
        <taxon>Atherinomorphae</taxon>
        <taxon>Cyprinodontiformes</taxon>
        <taxon>Goodeidae</taxon>
        <taxon>Goodea</taxon>
    </lineage>
</organism>
<dbReference type="PROSITE" id="PS00028">
    <property type="entry name" value="ZINC_FINGER_C2H2_1"/>
    <property type="match status" value="2"/>
</dbReference>
<feature type="domain" description="C2H2-type" evidence="9">
    <location>
        <begin position="343"/>
        <end position="370"/>
    </location>
</feature>
<feature type="domain" description="C2H2-type" evidence="9">
    <location>
        <begin position="467"/>
        <end position="494"/>
    </location>
</feature>
<dbReference type="PANTHER" id="PTHR23226">
    <property type="entry name" value="ZINC FINGER AND SCAN DOMAIN-CONTAINING"/>
    <property type="match status" value="1"/>
</dbReference>
<evidence type="ECO:0000256" key="8">
    <source>
        <dbReference type="SAM" id="MobiDB-lite"/>
    </source>
</evidence>
<evidence type="ECO:0000256" key="2">
    <source>
        <dbReference type="ARBA" id="ARBA00022723"/>
    </source>
</evidence>
<dbReference type="Proteomes" id="UP001476798">
    <property type="component" value="Unassembled WGS sequence"/>
</dbReference>
<feature type="region of interest" description="Disordered" evidence="8">
    <location>
        <begin position="1"/>
        <end position="77"/>
    </location>
</feature>
<feature type="domain" description="C2H2-type" evidence="9">
    <location>
        <begin position="439"/>
        <end position="466"/>
    </location>
</feature>
<reference evidence="10 11" key="1">
    <citation type="submission" date="2021-06" db="EMBL/GenBank/DDBJ databases">
        <authorList>
            <person name="Palmer J.M."/>
        </authorList>
    </citation>
    <scope>NUCLEOTIDE SEQUENCE [LARGE SCALE GENOMIC DNA]</scope>
    <source>
        <strain evidence="10 11">GA_2019</strain>
        <tissue evidence="10">Muscle</tissue>
    </source>
</reference>
<keyword evidence="5" id="KW-0862">Zinc</keyword>
<gene>
    <name evidence="10" type="ORF">GOODEAATRI_011642</name>
</gene>
<dbReference type="SUPFAM" id="SSF57667">
    <property type="entry name" value="beta-beta-alpha zinc fingers"/>
    <property type="match status" value="2"/>
</dbReference>
<evidence type="ECO:0000259" key="9">
    <source>
        <dbReference type="PROSITE" id="PS50157"/>
    </source>
</evidence>
<evidence type="ECO:0000256" key="7">
    <source>
        <dbReference type="PROSITE-ProRule" id="PRU00042"/>
    </source>
</evidence>
<keyword evidence="4 7" id="KW-0863">Zinc-finger</keyword>
<dbReference type="Pfam" id="PF00096">
    <property type="entry name" value="zf-C2H2"/>
    <property type="match status" value="2"/>
</dbReference>
<feature type="region of interest" description="Disordered" evidence="8">
    <location>
        <begin position="296"/>
        <end position="332"/>
    </location>
</feature>
<comment type="caution">
    <text evidence="10">The sequence shown here is derived from an EMBL/GenBank/DDBJ whole genome shotgun (WGS) entry which is preliminary data.</text>
</comment>
<feature type="compositionally biased region" description="Polar residues" evidence="8">
    <location>
        <begin position="304"/>
        <end position="313"/>
    </location>
</feature>
<dbReference type="InterPro" id="IPR036236">
    <property type="entry name" value="Znf_C2H2_sf"/>
</dbReference>
<protein>
    <recommendedName>
        <fullName evidence="9">C2H2-type domain-containing protein</fullName>
    </recommendedName>
</protein>
<keyword evidence="11" id="KW-1185">Reference proteome</keyword>